<dbReference type="Proteomes" id="UP001207468">
    <property type="component" value="Unassembled WGS sequence"/>
</dbReference>
<protein>
    <submittedName>
        <fullName evidence="1">Parallel beta-helix repeat protein</fullName>
    </submittedName>
</protein>
<proteinExistence type="predicted"/>
<gene>
    <name evidence="1" type="ORF">F5148DRAFT_1296146</name>
</gene>
<dbReference type="EMBL" id="JAGFNK010001493">
    <property type="protein sequence ID" value="KAI9431061.1"/>
    <property type="molecule type" value="Genomic_DNA"/>
</dbReference>
<keyword evidence="2" id="KW-1185">Reference proteome</keyword>
<name>A0ACC0TQW4_9AGAM</name>
<reference evidence="1" key="1">
    <citation type="submission" date="2021-03" db="EMBL/GenBank/DDBJ databases">
        <title>Evolutionary priming and transition to the ectomycorrhizal habit in an iconic lineage of mushroom-forming fungi: is preadaptation a requirement?</title>
        <authorList>
            <consortium name="DOE Joint Genome Institute"/>
            <person name="Looney B.P."/>
            <person name="Miyauchi S."/>
            <person name="Morin E."/>
            <person name="Drula E."/>
            <person name="Courty P.E."/>
            <person name="Chicoki N."/>
            <person name="Fauchery L."/>
            <person name="Kohler A."/>
            <person name="Kuo A."/>
            <person name="LaButti K."/>
            <person name="Pangilinan J."/>
            <person name="Lipzen A."/>
            <person name="Riley R."/>
            <person name="Andreopoulos W."/>
            <person name="He G."/>
            <person name="Johnson J."/>
            <person name="Barry K.W."/>
            <person name="Grigoriev I.V."/>
            <person name="Nagy L."/>
            <person name="Hibbett D."/>
            <person name="Henrissat B."/>
            <person name="Matheny P.B."/>
            <person name="Labbe J."/>
            <person name="Martin A.F."/>
        </authorList>
    </citation>
    <scope>NUCLEOTIDE SEQUENCE</scope>
    <source>
        <strain evidence="1">BPL698</strain>
    </source>
</reference>
<comment type="caution">
    <text evidence="1">The sequence shown here is derived from an EMBL/GenBank/DDBJ whole genome shotgun (WGS) entry which is preliminary data.</text>
</comment>
<sequence>MNTRLVIVLLLMVGRCVAQQPYGATIPWITYEAEHMQTNGKIIGPAYDPYKVETESSGQRAVLLRSKSEFVQFASGMNANSMVIRYSIPDSKDGKGLEYPLEIFINGKLIRHCTLTSRYAWLYGKYPFTNNPADGKPRHFYDEIQITNLPVSKGDVIRIQPGRSLGDTTAYCIIDLVDLEIITPPLKAPANSLSVTDNIFRGKDSSYDYTEAFQKCIAKAIETDKTVWIPAGRYMLTHDIMLPANIRIQGAGMWYTTLVGNEVLYTHADRRVRLIGNGSNIHIAGFSIAGELNYRSDQEANDGITGSFGTNSTISDIWIEHTKVGMWIENSSNLTITNCRIRNTMADGINFCVGMSHSTINNCTTRGTGDDGFAIWPAVFKPQQFSPGFNTITHCTAQLPYLANGAAIYGGEHNAIQNCFFADITQGSAILISTTFPTSNKSVDNNFSGITIIKNCLIKTSGGFDHEWGWRAAVEICLDKRSISGLAIDSVFIDQSLSNAISIIAKNADSTAEVLRNAILENVHVAGYSIGVKNKRGLFISDGVHGLLTIRQSSIPGISGNTELNMAR</sequence>
<accession>A0ACC0TQW4</accession>
<evidence type="ECO:0000313" key="2">
    <source>
        <dbReference type="Proteomes" id="UP001207468"/>
    </source>
</evidence>
<organism evidence="1 2">
    <name type="scientific">Russula earlei</name>
    <dbReference type="NCBI Taxonomy" id="71964"/>
    <lineage>
        <taxon>Eukaryota</taxon>
        <taxon>Fungi</taxon>
        <taxon>Dikarya</taxon>
        <taxon>Basidiomycota</taxon>
        <taxon>Agaricomycotina</taxon>
        <taxon>Agaricomycetes</taxon>
        <taxon>Russulales</taxon>
        <taxon>Russulaceae</taxon>
        <taxon>Russula</taxon>
    </lineage>
</organism>
<evidence type="ECO:0000313" key="1">
    <source>
        <dbReference type="EMBL" id="KAI9431061.1"/>
    </source>
</evidence>